<evidence type="ECO:0000313" key="4">
    <source>
        <dbReference type="Proteomes" id="UP000305546"/>
    </source>
</evidence>
<dbReference type="EMBL" id="VDFW01000031">
    <property type="protein sequence ID" value="TNC21779.1"/>
    <property type="molecule type" value="Genomic_DNA"/>
</dbReference>
<dbReference type="AlphaFoldDB" id="A0A5C4LSX8"/>
<evidence type="ECO:0000313" key="3">
    <source>
        <dbReference type="EMBL" id="TNC21779.1"/>
    </source>
</evidence>
<dbReference type="InterPro" id="IPR051162">
    <property type="entry name" value="T4SS_component"/>
</dbReference>
<accession>A0A5C4LSX8</accession>
<keyword evidence="3" id="KW-0067">ATP-binding</keyword>
<keyword evidence="4" id="KW-1185">Reference proteome</keyword>
<name>A0A5C4LSX8_9PSEU</name>
<comment type="caution">
    <text evidence="3">The sequence shown here is derived from an EMBL/GenBank/DDBJ whole genome shotgun (WGS) entry which is preliminary data.</text>
</comment>
<feature type="domain" description="AAA+ ATPase" evidence="2">
    <location>
        <begin position="56"/>
        <end position="317"/>
    </location>
</feature>
<keyword evidence="3" id="KW-0547">Nucleotide-binding</keyword>
<feature type="region of interest" description="Disordered" evidence="1">
    <location>
        <begin position="594"/>
        <end position="629"/>
    </location>
</feature>
<reference evidence="3 4" key="1">
    <citation type="submission" date="2019-06" db="EMBL/GenBank/DDBJ databases">
        <title>Amycolatopsis alkalitolerans sp. nov., isolated from Gastrodia elata Blume.</title>
        <authorList>
            <person name="Narsing Rao M.P."/>
            <person name="Li W.J."/>
        </authorList>
    </citation>
    <scope>NUCLEOTIDE SEQUENCE [LARGE SCALE GENOMIC DNA]</scope>
    <source>
        <strain evidence="3 4">SYSUP0005</strain>
    </source>
</reference>
<gene>
    <name evidence="3" type="ORF">FG385_27020</name>
</gene>
<dbReference type="RefSeq" id="WP_139099609.1">
    <property type="nucleotide sequence ID" value="NZ_VDFW01000031.1"/>
</dbReference>
<proteinExistence type="predicted"/>
<sequence length="1051" mass="113352">MDERERRALRSLRFDWAPTQEDVWQPPTAHVEGLNATELQVVLDAFDDAATSAGSSPLGVAITGQQGAGKTHLVCTARTVVQDQGGFFFLVSLLHGKDFWQNVVHAIRIGLSRQSSSVDSQLAELLQRLGSVLGVSPDVYAVMTGKAAPTTVLLDRMTATLRKAVWWGLECRHTARALVLLGSSDPAAQEVGESYLTSASEGWPGERIAWGIHPDPKPAQQVAQEVSRLLALAGPTMLAVDQIDTLIAQSGAATGGPVDLADERLLELVGIGLMDLRDTMSRTLTVVACQPHSWESVCSVRAVRDRFRDEVRLGAIPSAEVGRALVTKRFKTRFDRLGFEPPYPTWPVRPDALDAAVHFTARQLFIRIDQHVRACLDEDQVSELGELNTEVVKAHRREPDVVDVSSLDAEFEKLLDRADPRPAVDKATEDLFMPELLEAGLHAVAIERGFDRDHISLDPRSGANPSLHARMRRILDGDSADQVHWAFRAIASPHHRAVQNRIQRLHVSAGLDPEAPKRNAYLLRTGTWSTTTPATAQLLSEFKAAGGVVIDEVELGDLKVFAALAELWADPQPELERWLQGRRPASRTALFRTVFGDPGPVTQAPEPPPAPGPEQFSWPDDDPDVADDSEALAPARDDAIPLGTGADDGHSVRLPLLSLRKHTVIFAGSGSGKTVLIRRLVEECALQGVSSIVLDPNNDLARLGDPWPEPPAAWEVGDAVKAADYLADTDVVVWTPRRETGRPLSFQPLPDLAALAGDSDEFGQALDTAVATLAPRARAYGTTAKAEQSQAVLREALAAYAQQGGRGLRGFLELLADLPENAGTLAKARSMAHEMSQTLTAAMINDPLFGGSGTPLDPGVLLTPGPGKRARISVISLIGLPTDQQRQSFVNQLQMALFAWIKRHPAGDRPLGGLFVMDEAQTMAPSGAMTACTVSTLALASQARKYGLGLVFATQAPKGIHNRIVGNAATQYFGFINSPAQVAVAKEMAAARGSAVLDISRLNAGEFYNVTEGTRFRKIATPMCLSHHPASALTAEEVLARATAGTARWER</sequence>
<dbReference type="InterPro" id="IPR003593">
    <property type="entry name" value="AAA+_ATPase"/>
</dbReference>
<dbReference type="GO" id="GO:0005524">
    <property type="term" value="F:ATP binding"/>
    <property type="evidence" value="ECO:0007669"/>
    <property type="project" value="UniProtKB-KW"/>
</dbReference>
<dbReference type="InterPro" id="IPR027417">
    <property type="entry name" value="P-loop_NTPase"/>
</dbReference>
<evidence type="ECO:0000256" key="1">
    <source>
        <dbReference type="SAM" id="MobiDB-lite"/>
    </source>
</evidence>
<dbReference type="PANTHER" id="PTHR30121">
    <property type="entry name" value="UNCHARACTERIZED PROTEIN YJGR-RELATED"/>
    <property type="match status" value="1"/>
</dbReference>
<dbReference type="SUPFAM" id="SSF52540">
    <property type="entry name" value="P-loop containing nucleoside triphosphate hydrolases"/>
    <property type="match status" value="1"/>
</dbReference>
<dbReference type="SMART" id="SM00382">
    <property type="entry name" value="AAA"/>
    <property type="match status" value="2"/>
</dbReference>
<organism evidence="3 4">
    <name type="scientific">Amycolatopsis alkalitolerans</name>
    <dbReference type="NCBI Taxonomy" id="2547244"/>
    <lineage>
        <taxon>Bacteria</taxon>
        <taxon>Bacillati</taxon>
        <taxon>Actinomycetota</taxon>
        <taxon>Actinomycetes</taxon>
        <taxon>Pseudonocardiales</taxon>
        <taxon>Pseudonocardiaceae</taxon>
        <taxon>Amycolatopsis</taxon>
    </lineage>
</organism>
<feature type="compositionally biased region" description="Acidic residues" evidence="1">
    <location>
        <begin position="619"/>
        <end position="629"/>
    </location>
</feature>
<dbReference type="Proteomes" id="UP000305546">
    <property type="component" value="Unassembled WGS sequence"/>
</dbReference>
<dbReference type="CDD" id="cd01127">
    <property type="entry name" value="TrwB_TraG_TraD_VirD4"/>
    <property type="match status" value="1"/>
</dbReference>
<dbReference type="Gene3D" id="3.40.50.300">
    <property type="entry name" value="P-loop containing nucleotide triphosphate hydrolases"/>
    <property type="match status" value="2"/>
</dbReference>
<dbReference type="Pfam" id="PF01935">
    <property type="entry name" value="DUF87"/>
    <property type="match status" value="1"/>
</dbReference>
<dbReference type="PANTHER" id="PTHR30121:SF6">
    <property type="entry name" value="SLR6007 PROTEIN"/>
    <property type="match status" value="1"/>
</dbReference>
<feature type="domain" description="AAA+ ATPase" evidence="2">
    <location>
        <begin position="659"/>
        <end position="1003"/>
    </location>
</feature>
<protein>
    <submittedName>
        <fullName evidence="3">ATP-binding protein</fullName>
    </submittedName>
</protein>
<dbReference type="OrthoDB" id="3881471at2"/>
<dbReference type="InterPro" id="IPR002789">
    <property type="entry name" value="HerA_central"/>
</dbReference>
<evidence type="ECO:0000259" key="2">
    <source>
        <dbReference type="SMART" id="SM00382"/>
    </source>
</evidence>